<dbReference type="KEGG" id="tcy:Thicy_1228"/>
<feature type="transmembrane region" description="Helical" evidence="1">
    <location>
        <begin position="68"/>
        <end position="86"/>
    </location>
</feature>
<dbReference type="PANTHER" id="PTHR34703:SF1">
    <property type="entry name" value="ANTIPORTER SUBUNIT MNHG2-RELATED"/>
    <property type="match status" value="1"/>
</dbReference>
<accession>F6D8Z5</accession>
<sequence length="104" mass="11270">MIIIEIIAVVSISLGLVFFVAGTLGLLRFTDDLSRLHALTKADNLGLGFVLLGLTLLFFNAALLMKLFIIWALVIISAATVSHAIGQRAYHQLSQPAEVDDDHP</sequence>
<dbReference type="InterPro" id="IPR005133">
    <property type="entry name" value="PhaG_MnhG_YufB"/>
</dbReference>
<dbReference type="RefSeq" id="WP_013835771.1">
    <property type="nucleotide sequence ID" value="NC_015581.1"/>
</dbReference>
<gene>
    <name evidence="2" type="ordered locus">Thicy_1228</name>
</gene>
<keyword evidence="3" id="KW-1185">Reference proteome</keyword>
<feature type="transmembrane region" description="Helical" evidence="1">
    <location>
        <begin position="6"/>
        <end position="30"/>
    </location>
</feature>
<protein>
    <submittedName>
        <fullName evidence="2">Na+/H+ antiporter subunit</fullName>
    </submittedName>
</protein>
<evidence type="ECO:0000313" key="2">
    <source>
        <dbReference type="EMBL" id="AEG31995.1"/>
    </source>
</evidence>
<dbReference type="eggNOG" id="COG1320">
    <property type="taxonomic scope" value="Bacteria"/>
</dbReference>
<dbReference type="AlphaFoldDB" id="F6D8Z5"/>
<dbReference type="GO" id="GO:0015385">
    <property type="term" value="F:sodium:proton antiporter activity"/>
    <property type="evidence" value="ECO:0007669"/>
    <property type="project" value="TreeGrafter"/>
</dbReference>
<proteinExistence type="predicted"/>
<dbReference type="PANTHER" id="PTHR34703">
    <property type="entry name" value="ANTIPORTER SUBUNIT MNHG2-RELATED"/>
    <property type="match status" value="1"/>
</dbReference>
<dbReference type="STRING" id="717773.Thicy_1228"/>
<keyword evidence="1" id="KW-0812">Transmembrane</keyword>
<dbReference type="EMBL" id="CP002776">
    <property type="protein sequence ID" value="AEG31995.1"/>
    <property type="molecule type" value="Genomic_DNA"/>
</dbReference>
<evidence type="ECO:0000313" key="3">
    <source>
        <dbReference type="Proteomes" id="UP000009232"/>
    </source>
</evidence>
<dbReference type="HOGENOM" id="CLU_121334_2_0_6"/>
<organism evidence="2 3">
    <name type="scientific">Thiomicrospira cyclica (strain DSM 14477 / JCM 11371 / ALM1)</name>
    <name type="common">Thioalkalimicrobium cyclicum</name>
    <dbReference type="NCBI Taxonomy" id="717773"/>
    <lineage>
        <taxon>Bacteria</taxon>
        <taxon>Pseudomonadati</taxon>
        <taxon>Pseudomonadota</taxon>
        <taxon>Gammaproteobacteria</taxon>
        <taxon>Thiotrichales</taxon>
        <taxon>Piscirickettsiaceae</taxon>
        <taxon>Thiomicrospira</taxon>
    </lineage>
</organism>
<dbReference type="Pfam" id="PF03334">
    <property type="entry name" value="PhaG_MnhG_YufB"/>
    <property type="match status" value="1"/>
</dbReference>
<dbReference type="Proteomes" id="UP000009232">
    <property type="component" value="Chromosome"/>
</dbReference>
<keyword evidence="1" id="KW-0472">Membrane</keyword>
<keyword evidence="1" id="KW-1133">Transmembrane helix</keyword>
<evidence type="ECO:0000256" key="1">
    <source>
        <dbReference type="SAM" id="Phobius"/>
    </source>
</evidence>
<feature type="transmembrane region" description="Helical" evidence="1">
    <location>
        <begin position="42"/>
        <end position="62"/>
    </location>
</feature>
<reference evidence="2 3" key="1">
    <citation type="submission" date="2011-05" db="EMBL/GenBank/DDBJ databases">
        <title>Complete sequence of Thioalkalimicrobium cyclicum ALM1.</title>
        <authorList>
            <consortium name="US DOE Joint Genome Institute"/>
            <person name="Lucas S."/>
            <person name="Han J."/>
            <person name="Lapidus A."/>
            <person name="Cheng J.-F."/>
            <person name="Goodwin L."/>
            <person name="Pitluck S."/>
            <person name="Peters L."/>
            <person name="Mikhailova N."/>
            <person name="Davenport K."/>
            <person name="Han C."/>
            <person name="Tapia R."/>
            <person name="Land M."/>
            <person name="Hauser L."/>
            <person name="Kyrpides N."/>
            <person name="Ivanova N."/>
            <person name="Pagani I."/>
            <person name="Kappler U."/>
            <person name="Woyke T."/>
        </authorList>
    </citation>
    <scope>NUCLEOTIDE SEQUENCE [LARGE SCALE GENOMIC DNA]</scope>
    <source>
        <strain evidence="3">DSM 14477 / JCM 11371 / ALM1</strain>
    </source>
</reference>
<name>F6D8Z5_THICA</name>